<evidence type="ECO:0000313" key="11">
    <source>
        <dbReference type="Proteomes" id="UP000317178"/>
    </source>
</evidence>
<protein>
    <submittedName>
        <fullName evidence="10">Bestrophin, RFP-TM, chloride channel</fullName>
    </submittedName>
</protein>
<evidence type="ECO:0000256" key="6">
    <source>
        <dbReference type="ARBA" id="ARBA00023065"/>
    </source>
</evidence>
<dbReference type="GO" id="GO:0005254">
    <property type="term" value="F:chloride channel activity"/>
    <property type="evidence" value="ECO:0007669"/>
    <property type="project" value="InterPro"/>
</dbReference>
<keyword evidence="3" id="KW-1003">Cell membrane</keyword>
<name>A0A518CUJ0_9PLAN</name>
<evidence type="ECO:0000256" key="5">
    <source>
        <dbReference type="ARBA" id="ARBA00022989"/>
    </source>
</evidence>
<evidence type="ECO:0000256" key="3">
    <source>
        <dbReference type="ARBA" id="ARBA00022475"/>
    </source>
</evidence>
<dbReference type="OrthoDB" id="445589at2"/>
<keyword evidence="5 9" id="KW-1133">Transmembrane helix</keyword>
<keyword evidence="4 9" id="KW-0812">Transmembrane</keyword>
<dbReference type="KEGG" id="plon:Pla110_46480"/>
<evidence type="ECO:0000256" key="8">
    <source>
        <dbReference type="ARBA" id="ARBA00034708"/>
    </source>
</evidence>
<keyword evidence="2" id="KW-0813">Transport</keyword>
<feature type="transmembrane region" description="Helical" evidence="9">
    <location>
        <begin position="218"/>
        <end position="239"/>
    </location>
</feature>
<keyword evidence="11" id="KW-1185">Reference proteome</keyword>
<comment type="subcellular location">
    <subcellularLocation>
        <location evidence="1">Cell membrane</location>
        <topology evidence="1">Multi-pass membrane protein</topology>
    </subcellularLocation>
</comment>
<dbReference type="InterPro" id="IPR044669">
    <property type="entry name" value="YneE/VCCN1/2-like"/>
</dbReference>
<dbReference type="Pfam" id="PF25539">
    <property type="entry name" value="Bestrophin_2"/>
    <property type="match status" value="1"/>
</dbReference>
<dbReference type="PANTHER" id="PTHR33281:SF19">
    <property type="entry name" value="VOLTAGE-DEPENDENT ANION CHANNEL-FORMING PROTEIN YNEE"/>
    <property type="match status" value="1"/>
</dbReference>
<organism evidence="10 11">
    <name type="scientific">Polystyrenella longa</name>
    <dbReference type="NCBI Taxonomy" id="2528007"/>
    <lineage>
        <taxon>Bacteria</taxon>
        <taxon>Pseudomonadati</taxon>
        <taxon>Planctomycetota</taxon>
        <taxon>Planctomycetia</taxon>
        <taxon>Planctomycetales</taxon>
        <taxon>Planctomycetaceae</taxon>
        <taxon>Polystyrenella</taxon>
    </lineage>
</organism>
<feature type="transmembrane region" description="Helical" evidence="9">
    <location>
        <begin position="53"/>
        <end position="71"/>
    </location>
</feature>
<dbReference type="GO" id="GO:0005886">
    <property type="term" value="C:plasma membrane"/>
    <property type="evidence" value="ECO:0007669"/>
    <property type="project" value="UniProtKB-SubCell"/>
</dbReference>
<reference evidence="10 11" key="1">
    <citation type="submission" date="2019-02" db="EMBL/GenBank/DDBJ databases">
        <title>Deep-cultivation of Planctomycetes and their phenomic and genomic characterization uncovers novel biology.</title>
        <authorList>
            <person name="Wiegand S."/>
            <person name="Jogler M."/>
            <person name="Boedeker C."/>
            <person name="Pinto D."/>
            <person name="Vollmers J."/>
            <person name="Rivas-Marin E."/>
            <person name="Kohn T."/>
            <person name="Peeters S.H."/>
            <person name="Heuer A."/>
            <person name="Rast P."/>
            <person name="Oberbeckmann S."/>
            <person name="Bunk B."/>
            <person name="Jeske O."/>
            <person name="Meyerdierks A."/>
            <person name="Storesund J.E."/>
            <person name="Kallscheuer N."/>
            <person name="Luecker S."/>
            <person name="Lage O.M."/>
            <person name="Pohl T."/>
            <person name="Merkel B.J."/>
            <person name="Hornburger P."/>
            <person name="Mueller R.-W."/>
            <person name="Bruemmer F."/>
            <person name="Labrenz M."/>
            <person name="Spormann A.M."/>
            <person name="Op den Camp H."/>
            <person name="Overmann J."/>
            <person name="Amann R."/>
            <person name="Jetten M.S.M."/>
            <person name="Mascher T."/>
            <person name="Medema M.H."/>
            <person name="Devos D.P."/>
            <person name="Kaster A.-K."/>
            <person name="Ovreas L."/>
            <person name="Rohde M."/>
            <person name="Galperin M.Y."/>
            <person name="Jogler C."/>
        </authorList>
    </citation>
    <scope>NUCLEOTIDE SEQUENCE [LARGE SCALE GENOMIC DNA]</scope>
    <source>
        <strain evidence="10 11">Pla110</strain>
    </source>
</reference>
<evidence type="ECO:0000256" key="7">
    <source>
        <dbReference type="ARBA" id="ARBA00023136"/>
    </source>
</evidence>
<keyword evidence="7 9" id="KW-0472">Membrane</keyword>
<dbReference type="AlphaFoldDB" id="A0A518CUJ0"/>
<dbReference type="EMBL" id="CP036281">
    <property type="protein sequence ID" value="QDU82885.1"/>
    <property type="molecule type" value="Genomic_DNA"/>
</dbReference>
<proteinExistence type="inferred from homology"/>
<dbReference type="Proteomes" id="UP000317178">
    <property type="component" value="Chromosome"/>
</dbReference>
<comment type="similarity">
    <text evidence="8">Belongs to the anion channel-forming bestrophin (TC 1.A.46) family.</text>
</comment>
<feature type="transmembrane region" description="Helical" evidence="9">
    <location>
        <begin position="21"/>
        <end position="41"/>
    </location>
</feature>
<evidence type="ECO:0000256" key="1">
    <source>
        <dbReference type="ARBA" id="ARBA00004651"/>
    </source>
</evidence>
<keyword evidence="6" id="KW-0406">Ion transport</keyword>
<evidence type="ECO:0000256" key="2">
    <source>
        <dbReference type="ARBA" id="ARBA00022448"/>
    </source>
</evidence>
<evidence type="ECO:0000256" key="9">
    <source>
        <dbReference type="SAM" id="Phobius"/>
    </source>
</evidence>
<dbReference type="RefSeq" id="WP_144999432.1">
    <property type="nucleotide sequence ID" value="NZ_CP036281.1"/>
</dbReference>
<sequence>MIVDPKLSWFRMLFTFRGTSVTHTAFRIGFMTLSAFIVTYLEIHFDVDDKYTLTSTPFTLIGLALGIFLGFRNNAAYERYWEGRTLLGRLVNSSRSWARQIPMYFTATSPDEQAEMDEIKRQLVVYVMAYVHTVKNALRDDDPFPELETFLAPDEIEPLRGQRNVPAAMLHQLGIKLTSVWKRGWLTDYHYQTLDATVTSFTDIQGGCERVKNTPIPYAYSVLIHRTVAFYCFFLPFGIVKDVQWLTPLVVLLISHAFFGLDEIGDEIEEPFGKDEQDLPVAAIAKTIEINLRQQLGEQNVEELPKPIDNVLM</sequence>
<gene>
    <name evidence="10" type="ORF">Pla110_46480</name>
</gene>
<accession>A0A518CUJ0</accession>
<dbReference type="PANTHER" id="PTHR33281">
    <property type="entry name" value="UPF0187 PROTEIN YNEE"/>
    <property type="match status" value="1"/>
</dbReference>
<evidence type="ECO:0000313" key="10">
    <source>
        <dbReference type="EMBL" id="QDU82885.1"/>
    </source>
</evidence>
<evidence type="ECO:0000256" key="4">
    <source>
        <dbReference type="ARBA" id="ARBA00022692"/>
    </source>
</evidence>